<dbReference type="AlphaFoldDB" id="A0A971M526"/>
<evidence type="ECO:0000313" key="2">
    <source>
        <dbReference type="Proteomes" id="UP000777265"/>
    </source>
</evidence>
<dbReference type="NCBIfam" id="NF047773">
    <property type="entry name" value="phas_rel_Lepto"/>
    <property type="match status" value="1"/>
</dbReference>
<evidence type="ECO:0000313" key="1">
    <source>
        <dbReference type="EMBL" id="NLW35394.1"/>
    </source>
</evidence>
<evidence type="ECO:0008006" key="3">
    <source>
        <dbReference type="Google" id="ProtNLM"/>
    </source>
</evidence>
<gene>
    <name evidence="1" type="ORF">GXY80_07930</name>
</gene>
<reference evidence="1" key="2">
    <citation type="submission" date="2020-01" db="EMBL/GenBank/DDBJ databases">
        <authorList>
            <person name="Campanaro S."/>
        </authorList>
    </citation>
    <scope>NUCLEOTIDE SEQUENCE</scope>
    <source>
        <strain evidence="1">AS06rmzACSIP_7</strain>
    </source>
</reference>
<name>A0A971M526_9BACT</name>
<dbReference type="InterPro" id="IPR008769">
    <property type="entry name" value="PhaF_PhaI"/>
</dbReference>
<dbReference type="Proteomes" id="UP000777265">
    <property type="component" value="Unassembled WGS sequence"/>
</dbReference>
<protein>
    <recommendedName>
        <fullName evidence="3">Polyhydroxyalkanoate synthesis regulator</fullName>
    </recommendedName>
</protein>
<organism evidence="1 2">
    <name type="scientific">Syntrophorhabdus aromaticivorans</name>
    <dbReference type="NCBI Taxonomy" id="328301"/>
    <lineage>
        <taxon>Bacteria</taxon>
        <taxon>Pseudomonadati</taxon>
        <taxon>Thermodesulfobacteriota</taxon>
        <taxon>Syntrophorhabdia</taxon>
        <taxon>Syntrophorhabdales</taxon>
        <taxon>Syntrophorhabdaceae</taxon>
        <taxon>Syntrophorhabdus</taxon>
    </lineage>
</organism>
<dbReference type="EMBL" id="JAAYEE010000128">
    <property type="protein sequence ID" value="NLW35394.1"/>
    <property type="molecule type" value="Genomic_DNA"/>
</dbReference>
<dbReference type="PANTHER" id="PTHR38664">
    <property type="entry name" value="SLR0058 PROTEIN"/>
    <property type="match status" value="1"/>
</dbReference>
<sequence>MDIIRKAVLLGMGVISLTKDKAEEMADDLIKRGEIASTERFRTVDTLLKEADKQEKELQRKIAGTVQKVVADMGLPTRKDLEEIMETLKKDRI</sequence>
<proteinExistence type="predicted"/>
<reference evidence="1" key="1">
    <citation type="journal article" date="2020" name="Biotechnol. Biofuels">
        <title>New insights from the biogas microbiome by comprehensive genome-resolved metagenomics of nearly 1600 species originating from multiple anaerobic digesters.</title>
        <authorList>
            <person name="Campanaro S."/>
            <person name="Treu L."/>
            <person name="Rodriguez-R L.M."/>
            <person name="Kovalovszki A."/>
            <person name="Ziels R.M."/>
            <person name="Maus I."/>
            <person name="Zhu X."/>
            <person name="Kougias P.G."/>
            <person name="Basile A."/>
            <person name="Luo G."/>
            <person name="Schluter A."/>
            <person name="Konstantinidis K.T."/>
            <person name="Angelidaki I."/>
        </authorList>
    </citation>
    <scope>NUCLEOTIDE SEQUENCE</scope>
    <source>
        <strain evidence="1">AS06rmzACSIP_7</strain>
    </source>
</reference>
<accession>A0A971M526</accession>
<comment type="caution">
    <text evidence="1">The sequence shown here is derived from an EMBL/GenBank/DDBJ whole genome shotgun (WGS) entry which is preliminary data.</text>
</comment>
<dbReference type="PANTHER" id="PTHR38664:SF1">
    <property type="entry name" value="SLR0058 PROTEIN"/>
    <property type="match status" value="1"/>
</dbReference>